<sequence length="43" mass="4763">MDVFSQFEVAAIESYHSAGYGYVDIGEPSILGCFGNRPHGVRW</sequence>
<proteinExistence type="predicted"/>
<accession>A0A543Q2D8</accession>
<comment type="caution">
    <text evidence="1">The sequence shown here is derived from an EMBL/GenBank/DDBJ whole genome shotgun (WGS) entry which is preliminary data.</text>
</comment>
<gene>
    <name evidence="1" type="ORF">DLNHIDIE_00347</name>
</gene>
<organism evidence="1 2">
    <name type="scientific">Acidithiobacillus thiooxidans ATCC 19377</name>
    <dbReference type="NCBI Taxonomy" id="637390"/>
    <lineage>
        <taxon>Bacteria</taxon>
        <taxon>Pseudomonadati</taxon>
        <taxon>Pseudomonadota</taxon>
        <taxon>Acidithiobacillia</taxon>
        <taxon>Acidithiobacillales</taxon>
        <taxon>Acidithiobacillaceae</taxon>
        <taxon>Acidithiobacillus</taxon>
    </lineage>
</organism>
<evidence type="ECO:0000313" key="2">
    <source>
        <dbReference type="Proteomes" id="UP000315403"/>
    </source>
</evidence>
<dbReference type="AlphaFoldDB" id="A0A543Q2D8"/>
<dbReference type="EMBL" id="SZUV01000001">
    <property type="protein sequence ID" value="TQN50494.1"/>
    <property type="molecule type" value="Genomic_DNA"/>
</dbReference>
<reference evidence="1 2" key="1">
    <citation type="submission" date="2019-03" db="EMBL/GenBank/DDBJ databases">
        <title>New insights into Acidothiobacillus thiooxidans sulfur metabolism through coupled gene expression, solution geochemistry, microscopy and spectroscopy analyses.</title>
        <authorList>
            <person name="Camacho D."/>
            <person name="Frazao R."/>
            <person name="Fouillen A."/>
            <person name="Nanci A."/>
            <person name="Lang B.F."/>
            <person name="Apte S.C."/>
            <person name="Baron C."/>
            <person name="Warren L.A."/>
        </authorList>
    </citation>
    <scope>NUCLEOTIDE SEQUENCE [LARGE SCALE GENOMIC DNA]</scope>
    <source>
        <strain evidence="1 2">ATCC 19377</strain>
    </source>
</reference>
<evidence type="ECO:0000313" key="1">
    <source>
        <dbReference type="EMBL" id="TQN50494.1"/>
    </source>
</evidence>
<protein>
    <submittedName>
        <fullName evidence="1">Uncharacterized protein</fullName>
    </submittedName>
</protein>
<name>A0A543Q2D8_ACITH</name>
<dbReference type="Proteomes" id="UP000315403">
    <property type="component" value="Unassembled WGS sequence"/>
</dbReference>